<dbReference type="PANTHER" id="PTHR43289">
    <property type="entry name" value="MITOGEN-ACTIVATED PROTEIN KINASE KINASE KINASE 20-RELATED"/>
    <property type="match status" value="1"/>
</dbReference>
<evidence type="ECO:0000256" key="4">
    <source>
        <dbReference type="ARBA" id="ARBA00022840"/>
    </source>
</evidence>
<dbReference type="PANTHER" id="PTHR43289:SF34">
    <property type="entry name" value="SERINE_THREONINE-PROTEIN KINASE YBDM-RELATED"/>
    <property type="match status" value="1"/>
</dbReference>
<keyword evidence="8" id="KW-1185">Reference proteome</keyword>
<dbReference type="InterPro" id="IPR011009">
    <property type="entry name" value="Kinase-like_dom_sf"/>
</dbReference>
<dbReference type="InterPro" id="IPR000719">
    <property type="entry name" value="Prot_kinase_dom"/>
</dbReference>
<name>A0ABV0FW72_9BURK</name>
<protein>
    <submittedName>
        <fullName evidence="7">Serine/threonine-protein kinase</fullName>
        <ecNumber evidence="7">2.7.11.1</ecNumber>
    </submittedName>
</protein>
<dbReference type="InterPro" id="IPR017441">
    <property type="entry name" value="Protein_kinase_ATP_BS"/>
</dbReference>
<reference evidence="7 8" key="1">
    <citation type="submission" date="2024-05" db="EMBL/GenBank/DDBJ databases">
        <title>Roseateles sp. DJS-2-20 16S ribosomal RNA gene Genome sequencing and assembly.</title>
        <authorList>
            <person name="Woo H."/>
        </authorList>
    </citation>
    <scope>NUCLEOTIDE SEQUENCE [LARGE SCALE GENOMIC DNA]</scope>
    <source>
        <strain evidence="7 8">DJS-2-20</strain>
    </source>
</reference>
<keyword evidence="3 7" id="KW-0418">Kinase</keyword>
<evidence type="ECO:0000259" key="6">
    <source>
        <dbReference type="PROSITE" id="PS50011"/>
    </source>
</evidence>
<evidence type="ECO:0000313" key="7">
    <source>
        <dbReference type="EMBL" id="MEO3690168.1"/>
    </source>
</evidence>
<dbReference type="CDD" id="cd14014">
    <property type="entry name" value="STKc_PknB_like"/>
    <property type="match status" value="1"/>
</dbReference>
<dbReference type="InterPro" id="IPR008271">
    <property type="entry name" value="Ser/Thr_kinase_AS"/>
</dbReference>
<evidence type="ECO:0000256" key="2">
    <source>
        <dbReference type="ARBA" id="ARBA00022741"/>
    </source>
</evidence>
<dbReference type="Gene3D" id="1.10.510.10">
    <property type="entry name" value="Transferase(Phosphotransferase) domain 1"/>
    <property type="match status" value="1"/>
</dbReference>
<dbReference type="Pfam" id="PF00069">
    <property type="entry name" value="Pkinase"/>
    <property type="match status" value="1"/>
</dbReference>
<comment type="caution">
    <text evidence="7">The sequence shown here is derived from an EMBL/GenBank/DDBJ whole genome shotgun (WGS) entry which is preliminary data.</text>
</comment>
<gene>
    <name evidence="7" type="ORF">ABDJ85_01745</name>
</gene>
<dbReference type="Gene3D" id="3.30.200.20">
    <property type="entry name" value="Phosphorylase Kinase, domain 1"/>
    <property type="match status" value="1"/>
</dbReference>
<feature type="binding site" evidence="5">
    <location>
        <position position="125"/>
    </location>
    <ligand>
        <name>ATP</name>
        <dbReference type="ChEBI" id="CHEBI:30616"/>
    </ligand>
</feature>
<dbReference type="GO" id="GO:0004674">
    <property type="term" value="F:protein serine/threonine kinase activity"/>
    <property type="evidence" value="ECO:0007669"/>
    <property type="project" value="UniProtKB-EC"/>
</dbReference>
<dbReference type="Proteomes" id="UP001495147">
    <property type="component" value="Unassembled WGS sequence"/>
</dbReference>
<evidence type="ECO:0000313" key="8">
    <source>
        <dbReference type="Proteomes" id="UP001495147"/>
    </source>
</evidence>
<dbReference type="SUPFAM" id="SSF56112">
    <property type="entry name" value="Protein kinase-like (PK-like)"/>
    <property type="match status" value="1"/>
</dbReference>
<dbReference type="PROSITE" id="PS00107">
    <property type="entry name" value="PROTEIN_KINASE_ATP"/>
    <property type="match status" value="1"/>
</dbReference>
<evidence type="ECO:0000256" key="3">
    <source>
        <dbReference type="ARBA" id="ARBA00022777"/>
    </source>
</evidence>
<feature type="domain" description="Protein kinase" evidence="6">
    <location>
        <begin position="94"/>
        <end position="367"/>
    </location>
</feature>
<dbReference type="PROSITE" id="PS00108">
    <property type="entry name" value="PROTEIN_KINASE_ST"/>
    <property type="match status" value="1"/>
</dbReference>
<keyword evidence="1 7" id="KW-0808">Transferase</keyword>
<dbReference type="EC" id="2.7.11.1" evidence="7"/>
<organism evidence="7 8">
    <name type="scientific">Roseateles paludis</name>
    <dbReference type="NCBI Taxonomy" id="3145238"/>
    <lineage>
        <taxon>Bacteria</taxon>
        <taxon>Pseudomonadati</taxon>
        <taxon>Pseudomonadota</taxon>
        <taxon>Betaproteobacteria</taxon>
        <taxon>Burkholderiales</taxon>
        <taxon>Sphaerotilaceae</taxon>
        <taxon>Roseateles</taxon>
    </lineage>
</organism>
<evidence type="ECO:0000256" key="5">
    <source>
        <dbReference type="PROSITE-ProRule" id="PRU10141"/>
    </source>
</evidence>
<keyword evidence="2 5" id="KW-0547">Nucleotide-binding</keyword>
<dbReference type="PROSITE" id="PS50011">
    <property type="entry name" value="PROTEIN_KINASE_DOM"/>
    <property type="match status" value="1"/>
</dbReference>
<evidence type="ECO:0000256" key="1">
    <source>
        <dbReference type="ARBA" id="ARBA00022679"/>
    </source>
</evidence>
<keyword evidence="4 5" id="KW-0067">ATP-binding</keyword>
<dbReference type="RefSeq" id="WP_347703001.1">
    <property type="nucleotide sequence ID" value="NZ_JBDPZD010000001.1"/>
</dbReference>
<accession>A0ABV0FW72</accession>
<dbReference type="EMBL" id="JBDPZD010000001">
    <property type="protein sequence ID" value="MEO3690168.1"/>
    <property type="molecule type" value="Genomic_DNA"/>
</dbReference>
<proteinExistence type="predicted"/>
<dbReference type="SMART" id="SM00220">
    <property type="entry name" value="S_TKc"/>
    <property type="match status" value="1"/>
</dbReference>
<sequence length="991" mass="106680">MLRRQLESRYLSMSLSPSEITTLSSLLDQALALPVEQRQGWLDALDPEHESLAPQLRKMLALDGRAEADPFLQSLPRLQRHEAVASAGDAIGPYRLLREIGRGGMGSVWLAERTDGSFKRTVAIKLPRLAWDEGLAGRMARERDIGALLEHPSIARLYDAGFDQLGRPYLVMEFVDGLPIDAWCAAHQVSLHDRLRLFVQVVRAVAYAHGRMVVHRDLKPANVLVTTGGSVRLLDFGISKLLDDIGPAQPGLTLEQGRALTPVYASPEQIGGRPATVQSDVYSLGVLLYELLTGSLPFKPQRETPGALEAAILAGERVPASRRVTDRDTARALRGDLDAILGRALHAEPERRYASADALAHDIERFLAGDAVAARPDSLAYRLRIALRRHRLAAIAGSLILLSLLVGGGLAVRQSQRAAAAAEREQLVKSFVGDMLRASLSTPHDGSGARGVVQGSVDNGMRLIQTRFVGQPALQAELQGTVGAIYSSMGAYAYAAEYRQRRLGALRDSGAGGPAMAEAEAQLAEDLLRAGKSAQAATHAAQAVAFAQGQPAALNDALALMARVHLADGKPAEAAKTLDRLEAGLAGVREETLALAWLRAGRALWQISQAVGDEGDRQLAQAIEIATRREGPTSLAAIDMRLALARERGRRNFGDTEAQRQFAAALQALEARGGPDAVRAAYERAQLWWLLPGNNPHMPYAQAVAELRKSQSAIDNAALPVPALMRAEMDFFRGQIEVQYGNLVEAERWLGAGRDLVLQANEAPAPRFRALGYLATLANETGRPDEADALWLERQKLRAAMGQQRHLYSAYDFVGRAANLTMAGRFDEAGRVLAEAPHFEAAASGAAMPKAVAALHFAAARLQFERGRFAAARAAIADVPVTVDAGDGVGSGAVLRAQLQCADAQTARAGWASLEKEIQAEAPVRYAHAPYLAWLRAQSGLCALSFGDRATAMHRGAEARAAFVVQPGVHPYHKAPLERLEAALRQTRPQG</sequence>